<organism evidence="2 3">
    <name type="scientific">Candidatus Nitrospira nitrificans</name>
    <dbReference type="NCBI Taxonomy" id="1742973"/>
    <lineage>
        <taxon>Bacteria</taxon>
        <taxon>Pseudomonadati</taxon>
        <taxon>Nitrospirota</taxon>
        <taxon>Nitrospiria</taxon>
        <taxon>Nitrospirales</taxon>
        <taxon>Nitrospiraceae</taxon>
        <taxon>Nitrospira</taxon>
    </lineage>
</organism>
<dbReference type="AlphaFoldDB" id="A0A0S4LUN8"/>
<sequence length="65" mass="6991">MTVNRAALKLSSLAINALLWFPVKAESQARVKQTSANNVFSVMDGKIVTSCAYKPRSGHRAVSLG</sequence>
<dbReference type="EMBL" id="CZPZ01000035">
    <property type="protein sequence ID" value="CUS39574.1"/>
    <property type="molecule type" value="Genomic_DNA"/>
</dbReference>
<accession>A0A0S4LUN8</accession>
<evidence type="ECO:0000256" key="1">
    <source>
        <dbReference type="SAM" id="SignalP"/>
    </source>
</evidence>
<feature type="signal peptide" evidence="1">
    <location>
        <begin position="1"/>
        <end position="25"/>
    </location>
</feature>
<reference evidence="3" key="1">
    <citation type="submission" date="2015-10" db="EMBL/GenBank/DDBJ databases">
        <authorList>
            <person name="Luecker S."/>
            <person name="Luecker S."/>
        </authorList>
    </citation>
    <scope>NUCLEOTIDE SEQUENCE [LARGE SCALE GENOMIC DNA]</scope>
</reference>
<keyword evidence="1" id="KW-0732">Signal</keyword>
<dbReference type="Proteomes" id="UP000198736">
    <property type="component" value="Unassembled WGS sequence"/>
</dbReference>
<gene>
    <name evidence="2" type="ORF">COMA2_80061</name>
</gene>
<proteinExistence type="predicted"/>
<evidence type="ECO:0000313" key="3">
    <source>
        <dbReference type="Proteomes" id="UP000198736"/>
    </source>
</evidence>
<feature type="chain" id="PRO_5006624275" evidence="1">
    <location>
        <begin position="26"/>
        <end position="65"/>
    </location>
</feature>
<evidence type="ECO:0000313" key="2">
    <source>
        <dbReference type="EMBL" id="CUS39574.1"/>
    </source>
</evidence>
<protein>
    <submittedName>
        <fullName evidence="2">Uncharacterized protein</fullName>
    </submittedName>
</protein>
<name>A0A0S4LUN8_9BACT</name>
<dbReference type="STRING" id="1742973.COMA2_80061"/>
<keyword evidence="3" id="KW-1185">Reference proteome</keyword>